<comment type="function">
    <text evidence="1 2">Catalyzes the decarboxylation of orotidine 5'-monophosphate (OMP) to uridine 5'-monophosphate (UMP).</text>
</comment>
<dbReference type="NCBIfam" id="TIGR01740">
    <property type="entry name" value="pyrF"/>
    <property type="match status" value="1"/>
</dbReference>
<feature type="binding site" evidence="2">
    <location>
        <position position="216"/>
    </location>
    <ligand>
        <name>substrate</name>
    </ligand>
</feature>
<dbReference type="Proteomes" id="UP000784880">
    <property type="component" value="Unassembled WGS sequence"/>
</dbReference>
<feature type="binding site" evidence="2">
    <location>
        <position position="125"/>
    </location>
    <ligand>
        <name>substrate</name>
    </ligand>
</feature>
<dbReference type="HAMAP" id="MF_01200_B">
    <property type="entry name" value="OMPdecase_type1_B"/>
    <property type="match status" value="1"/>
</dbReference>
<feature type="active site" description="Proton donor" evidence="2">
    <location>
        <position position="64"/>
    </location>
</feature>
<comment type="catalytic activity">
    <reaction evidence="2 3">
        <text>orotidine 5'-phosphate + H(+) = UMP + CO2</text>
        <dbReference type="Rhea" id="RHEA:11596"/>
        <dbReference type="ChEBI" id="CHEBI:15378"/>
        <dbReference type="ChEBI" id="CHEBI:16526"/>
        <dbReference type="ChEBI" id="CHEBI:57538"/>
        <dbReference type="ChEBI" id="CHEBI:57865"/>
        <dbReference type="EC" id="4.1.1.23"/>
    </reaction>
</comment>
<feature type="binding site" evidence="2">
    <location>
        <position position="35"/>
    </location>
    <ligand>
        <name>substrate</name>
    </ligand>
</feature>
<feature type="domain" description="Orotidine 5'-phosphate decarboxylase" evidence="4">
    <location>
        <begin position="7"/>
        <end position="232"/>
    </location>
</feature>
<evidence type="ECO:0000256" key="3">
    <source>
        <dbReference type="RuleBase" id="RU000512"/>
    </source>
</evidence>
<protein>
    <recommendedName>
        <fullName evidence="2">Orotidine 5'-phosphate decarboxylase</fullName>
        <ecNumber evidence="2">4.1.1.23</ecNumber>
    </recommendedName>
    <alternativeName>
        <fullName evidence="2">OMP decarboxylase</fullName>
        <shortName evidence="2">OMPDCase</shortName>
        <shortName evidence="2">OMPdecase</shortName>
    </alternativeName>
</protein>
<comment type="caution">
    <text evidence="5">The sequence shown here is derived from an EMBL/GenBank/DDBJ whole genome shotgun (WGS) entry which is preliminary data.</text>
</comment>
<dbReference type="PANTHER" id="PTHR32119:SF2">
    <property type="entry name" value="OROTIDINE 5'-PHOSPHATE DECARBOXYLASE"/>
    <property type="match status" value="1"/>
</dbReference>
<dbReference type="EC" id="4.1.1.23" evidence="2"/>
<dbReference type="InterPro" id="IPR014732">
    <property type="entry name" value="OMPdecase"/>
</dbReference>
<evidence type="ECO:0000256" key="1">
    <source>
        <dbReference type="ARBA" id="ARBA00002356"/>
    </source>
</evidence>
<feature type="binding site" evidence="2">
    <location>
        <position position="187"/>
    </location>
    <ligand>
        <name>substrate</name>
    </ligand>
</feature>
<dbReference type="NCBIfam" id="NF001273">
    <property type="entry name" value="PRK00230.1"/>
    <property type="match status" value="1"/>
</dbReference>
<dbReference type="InterPro" id="IPR018089">
    <property type="entry name" value="OMPdecase_AS"/>
</dbReference>
<keyword evidence="2 3" id="KW-0210">Decarboxylase</keyword>
<evidence type="ECO:0000313" key="5">
    <source>
        <dbReference type="EMBL" id="MBU9712452.1"/>
    </source>
</evidence>
<keyword evidence="2 3" id="KW-0456">Lyase</keyword>
<reference evidence="5 6" key="1">
    <citation type="submission" date="2021-06" db="EMBL/GenBank/DDBJ databases">
        <title>Bacillus sp. RD4P76, an endophyte from a halophyte.</title>
        <authorList>
            <person name="Sun J.-Q."/>
        </authorList>
    </citation>
    <scope>NUCLEOTIDE SEQUENCE [LARGE SCALE GENOMIC DNA]</scope>
    <source>
        <strain evidence="5 6">CGMCC 1.15917</strain>
    </source>
</reference>
<dbReference type="InterPro" id="IPR047596">
    <property type="entry name" value="OMPdecase_bac"/>
</dbReference>
<dbReference type="InterPro" id="IPR001754">
    <property type="entry name" value="OMPdeCOase_dom"/>
</dbReference>
<keyword evidence="2 3" id="KW-0665">Pyrimidine biosynthesis</keyword>
<evidence type="ECO:0000259" key="4">
    <source>
        <dbReference type="SMART" id="SM00934"/>
    </source>
</evidence>
<dbReference type="PANTHER" id="PTHR32119">
    <property type="entry name" value="OROTIDINE 5'-PHOSPHATE DECARBOXYLASE"/>
    <property type="match status" value="1"/>
</dbReference>
<dbReference type="SMART" id="SM00934">
    <property type="entry name" value="OMPdecase"/>
    <property type="match status" value="1"/>
</dbReference>
<dbReference type="EMBL" id="JAHQCS010000100">
    <property type="protein sequence ID" value="MBU9712452.1"/>
    <property type="molecule type" value="Genomic_DNA"/>
</dbReference>
<dbReference type="Pfam" id="PF00215">
    <property type="entry name" value="OMPdecase"/>
    <property type="match status" value="1"/>
</dbReference>
<accession>A0ABS6JFL8</accession>
<name>A0ABS6JFL8_9BACI</name>
<evidence type="ECO:0000256" key="2">
    <source>
        <dbReference type="HAMAP-Rule" id="MF_01200"/>
    </source>
</evidence>
<comment type="similarity">
    <text evidence="2">Belongs to the OMP decarboxylase family. Type 1 subfamily.</text>
</comment>
<feature type="binding site" evidence="2">
    <location>
        <begin position="62"/>
        <end position="71"/>
    </location>
    <ligand>
        <name>substrate</name>
    </ligand>
</feature>
<sequence length="238" mass="26525">MQSQSRPLIIALDFSTKEETLQFLTQFEERSLYVKVGMELFYREGIPLIQELKERGHLIFLDLKLHDIPTTVNRAMKQLASLGVDMVNVHALGGMDMMIAAKEGLLEGANSSQSIPTCIAVTQLTSMSEKKMNLELNIPSSLLDSVMHLCHGTKEAGLDGVVCSAQEVPTIRSVFGETFFTVTPGIRRQEDTSDDQHRVVTPDKARELGSSAIVVGRGITRAKNPLESYLKYEKEWRV</sequence>
<keyword evidence="6" id="KW-1185">Reference proteome</keyword>
<comment type="subunit">
    <text evidence="2">Homodimer.</text>
</comment>
<organism evidence="5 6">
    <name type="scientific">Evansella tamaricis</name>
    <dbReference type="NCBI Taxonomy" id="2069301"/>
    <lineage>
        <taxon>Bacteria</taxon>
        <taxon>Bacillati</taxon>
        <taxon>Bacillota</taxon>
        <taxon>Bacilli</taxon>
        <taxon>Bacillales</taxon>
        <taxon>Bacillaceae</taxon>
        <taxon>Evansella</taxon>
    </lineage>
</organism>
<dbReference type="PROSITE" id="PS00156">
    <property type="entry name" value="OMPDECASE"/>
    <property type="match status" value="1"/>
</dbReference>
<feature type="binding site" evidence="2">
    <location>
        <position position="13"/>
    </location>
    <ligand>
        <name>substrate</name>
    </ligand>
</feature>
<comment type="pathway">
    <text evidence="2 3">Pyrimidine metabolism; UMP biosynthesis via de novo pathway; UMP from orotate: step 2/2.</text>
</comment>
<proteinExistence type="inferred from homology"/>
<dbReference type="RefSeq" id="WP_217066633.1">
    <property type="nucleotide sequence ID" value="NZ_JAHQCS010000100.1"/>
</dbReference>
<feature type="binding site" evidence="2">
    <location>
        <position position="196"/>
    </location>
    <ligand>
        <name>substrate</name>
    </ligand>
</feature>
<evidence type="ECO:0000313" key="6">
    <source>
        <dbReference type="Proteomes" id="UP000784880"/>
    </source>
</evidence>
<feature type="binding site" evidence="2">
    <location>
        <position position="217"/>
    </location>
    <ligand>
        <name>substrate</name>
    </ligand>
</feature>
<dbReference type="CDD" id="cd04725">
    <property type="entry name" value="OMP_decarboxylase_like"/>
    <property type="match status" value="1"/>
</dbReference>
<gene>
    <name evidence="2 5" type="primary">pyrF</name>
    <name evidence="5" type="ORF">KS419_11935</name>
</gene>
<dbReference type="GO" id="GO:0004590">
    <property type="term" value="F:orotidine-5'-phosphate decarboxylase activity"/>
    <property type="evidence" value="ECO:0007669"/>
    <property type="project" value="UniProtKB-EC"/>
</dbReference>